<evidence type="ECO:0000256" key="1">
    <source>
        <dbReference type="ARBA" id="ARBA00022630"/>
    </source>
</evidence>
<dbReference type="eggNOG" id="COG0655">
    <property type="taxonomic scope" value="Bacteria"/>
</dbReference>
<comment type="caution">
    <text evidence="4">The sequence shown here is derived from an EMBL/GenBank/DDBJ whole genome shotgun (WGS) entry which is preliminary data.</text>
</comment>
<dbReference type="Gene3D" id="3.40.50.360">
    <property type="match status" value="1"/>
</dbReference>
<dbReference type="InterPro" id="IPR029039">
    <property type="entry name" value="Flavoprotein-like_sf"/>
</dbReference>
<evidence type="ECO:0000256" key="2">
    <source>
        <dbReference type="ARBA" id="ARBA00022643"/>
    </source>
</evidence>
<evidence type="ECO:0000259" key="3">
    <source>
        <dbReference type="Pfam" id="PF02525"/>
    </source>
</evidence>
<evidence type="ECO:0000313" key="5">
    <source>
        <dbReference type="Proteomes" id="UP000051647"/>
    </source>
</evidence>
<organism evidence="4 5">
    <name type="scientific">Companilactobacillus versmoldensis DSM 14857 = KCTC 3814</name>
    <dbReference type="NCBI Taxonomy" id="1423815"/>
    <lineage>
        <taxon>Bacteria</taxon>
        <taxon>Bacillati</taxon>
        <taxon>Bacillota</taxon>
        <taxon>Bacilli</taxon>
        <taxon>Lactobacillales</taxon>
        <taxon>Lactobacillaceae</taxon>
        <taxon>Companilactobacillus</taxon>
    </lineage>
</organism>
<dbReference type="InterPro" id="IPR051796">
    <property type="entry name" value="ISF_SsuE-like"/>
</dbReference>
<dbReference type="PATRIC" id="fig|1423815.3.peg.730"/>
<dbReference type="EMBL" id="AZFA01000017">
    <property type="protein sequence ID" value="KRL66260.1"/>
    <property type="molecule type" value="Genomic_DNA"/>
</dbReference>
<accession>A0A0R1SFP2</accession>
<dbReference type="Proteomes" id="UP000051647">
    <property type="component" value="Unassembled WGS sequence"/>
</dbReference>
<dbReference type="PANTHER" id="PTHR43278">
    <property type="entry name" value="NAD(P)H-DEPENDENT FMN-CONTAINING OXIDOREDUCTASE YWQN-RELATED"/>
    <property type="match status" value="1"/>
</dbReference>
<dbReference type="SUPFAM" id="SSF52218">
    <property type="entry name" value="Flavoproteins"/>
    <property type="match status" value="1"/>
</dbReference>
<dbReference type="PANTHER" id="PTHR43278:SF4">
    <property type="entry name" value="NAD(P)H-DEPENDENT FMN-CONTAINING OXIDOREDUCTASE YWQN-RELATED"/>
    <property type="match status" value="1"/>
</dbReference>
<protein>
    <recommendedName>
        <fullName evidence="3">Flavodoxin-like fold domain-containing protein</fullName>
    </recommendedName>
</protein>
<keyword evidence="1" id="KW-0285">Flavoprotein</keyword>
<sequence length="179" mass="20330">MVKKITVLTGSPHKNGTSSKLADAFIDGVNDKSALYRFDAGLNASKIHFLKIDENESTIHDDDLISKEVMPKILDSDVLVLCTSLYYYGINAELKAIIDRFYEYNHELKDDKDVYVLISGFDPGDKNSAAYRSLIEYFDQLCKYMRWDLKGEILGQDSWNESALEEHVSEAFQLGKTVN</sequence>
<dbReference type="AlphaFoldDB" id="A0A0R1SFP2"/>
<dbReference type="Pfam" id="PF02525">
    <property type="entry name" value="Flavodoxin_2"/>
    <property type="match status" value="1"/>
</dbReference>
<feature type="domain" description="Flavodoxin-like fold" evidence="3">
    <location>
        <begin position="3"/>
        <end position="146"/>
    </location>
</feature>
<dbReference type="OrthoDB" id="9805976at2"/>
<evidence type="ECO:0000313" key="4">
    <source>
        <dbReference type="EMBL" id="KRL66260.1"/>
    </source>
</evidence>
<name>A0A0R1SFP2_9LACO</name>
<gene>
    <name evidence="4" type="ORF">FC27_GL000721</name>
</gene>
<keyword evidence="5" id="KW-1185">Reference proteome</keyword>
<dbReference type="RefSeq" id="WP_010624287.1">
    <property type="nucleotide sequence ID" value="NZ_AZFA01000017.1"/>
</dbReference>
<dbReference type="InterPro" id="IPR003680">
    <property type="entry name" value="Flavodoxin_fold"/>
</dbReference>
<keyword evidence="2" id="KW-0288">FMN</keyword>
<proteinExistence type="predicted"/>
<dbReference type="STRING" id="1423815.FC27_GL000721"/>
<reference evidence="4 5" key="1">
    <citation type="journal article" date="2015" name="Genome Announc.">
        <title>Expanding the biotechnology potential of lactobacilli through comparative genomics of 213 strains and associated genera.</title>
        <authorList>
            <person name="Sun Z."/>
            <person name="Harris H.M."/>
            <person name="McCann A."/>
            <person name="Guo C."/>
            <person name="Argimon S."/>
            <person name="Zhang W."/>
            <person name="Yang X."/>
            <person name="Jeffery I.B."/>
            <person name="Cooney J.C."/>
            <person name="Kagawa T.F."/>
            <person name="Liu W."/>
            <person name="Song Y."/>
            <person name="Salvetti E."/>
            <person name="Wrobel A."/>
            <person name="Rasinkangas P."/>
            <person name="Parkhill J."/>
            <person name="Rea M.C."/>
            <person name="O'Sullivan O."/>
            <person name="Ritari J."/>
            <person name="Douillard F.P."/>
            <person name="Paul Ross R."/>
            <person name="Yang R."/>
            <person name="Briner A.E."/>
            <person name="Felis G.E."/>
            <person name="de Vos W.M."/>
            <person name="Barrangou R."/>
            <person name="Klaenhammer T.R."/>
            <person name="Caufield P.W."/>
            <person name="Cui Y."/>
            <person name="Zhang H."/>
            <person name="O'Toole P.W."/>
        </authorList>
    </citation>
    <scope>NUCLEOTIDE SEQUENCE [LARGE SCALE GENOMIC DNA]</scope>
    <source>
        <strain evidence="4 5">DSM 14857</strain>
    </source>
</reference>